<reference evidence="1 2" key="1">
    <citation type="submission" date="2024-10" db="EMBL/GenBank/DDBJ databases">
        <title>The Natural Products Discovery Center: Release of the First 8490 Sequenced Strains for Exploring Actinobacteria Biosynthetic Diversity.</title>
        <authorList>
            <person name="Kalkreuter E."/>
            <person name="Kautsar S.A."/>
            <person name="Yang D."/>
            <person name="Bader C.D."/>
            <person name="Teijaro C.N."/>
            <person name="Fluegel L."/>
            <person name="Davis C.M."/>
            <person name="Simpson J.R."/>
            <person name="Lauterbach L."/>
            <person name="Steele A.D."/>
            <person name="Gui C."/>
            <person name="Meng S."/>
            <person name="Li G."/>
            <person name="Viehrig K."/>
            <person name="Ye F."/>
            <person name="Su P."/>
            <person name="Kiefer A.F."/>
            <person name="Nichols A."/>
            <person name="Cepeda A.J."/>
            <person name="Yan W."/>
            <person name="Fan B."/>
            <person name="Jiang Y."/>
            <person name="Adhikari A."/>
            <person name="Zheng C.-J."/>
            <person name="Schuster L."/>
            <person name="Cowan T.M."/>
            <person name="Smanski M.J."/>
            <person name="Chevrette M.G."/>
            <person name="De Carvalho L.P.S."/>
            <person name="Shen B."/>
        </authorList>
    </citation>
    <scope>NUCLEOTIDE SEQUENCE [LARGE SCALE GENOMIC DNA]</scope>
    <source>
        <strain evidence="1 2">NPDC019626</strain>
    </source>
</reference>
<keyword evidence="1" id="KW-0436">Ligase</keyword>
<name>A0ABW7WF13_9NOCA</name>
<organism evidence="1 2">
    <name type="scientific">Nocardia beijingensis</name>
    <dbReference type="NCBI Taxonomy" id="95162"/>
    <lineage>
        <taxon>Bacteria</taxon>
        <taxon>Bacillati</taxon>
        <taxon>Actinomycetota</taxon>
        <taxon>Actinomycetes</taxon>
        <taxon>Mycobacteriales</taxon>
        <taxon>Nocardiaceae</taxon>
        <taxon>Nocardia</taxon>
    </lineage>
</organism>
<dbReference type="Pfam" id="PF13563">
    <property type="entry name" value="2_5_RNA_ligase2"/>
    <property type="match status" value="1"/>
</dbReference>
<dbReference type="Proteomes" id="UP001611450">
    <property type="component" value="Unassembled WGS sequence"/>
</dbReference>
<evidence type="ECO:0000313" key="1">
    <source>
        <dbReference type="EMBL" id="MFI2321560.1"/>
    </source>
</evidence>
<dbReference type="InterPro" id="IPR009097">
    <property type="entry name" value="Cyclic_Pdiesterase"/>
</dbReference>
<dbReference type="SUPFAM" id="SSF55144">
    <property type="entry name" value="LigT-like"/>
    <property type="match status" value="1"/>
</dbReference>
<dbReference type="GO" id="GO:0016874">
    <property type="term" value="F:ligase activity"/>
    <property type="evidence" value="ECO:0007669"/>
    <property type="project" value="UniProtKB-KW"/>
</dbReference>
<gene>
    <name evidence="1" type="ORF">ACH47G_13825</name>
</gene>
<protein>
    <submittedName>
        <fullName evidence="1">2'-5' RNA ligase family protein</fullName>
    </submittedName>
</protein>
<dbReference type="EMBL" id="JBIRXV010000002">
    <property type="protein sequence ID" value="MFI2321560.1"/>
    <property type="molecule type" value="Genomic_DNA"/>
</dbReference>
<accession>A0ABW7WF13</accession>
<keyword evidence="2" id="KW-1185">Reference proteome</keyword>
<sequence>MMGNMDSSHVQEQERRVGLLGHYWFLTFENAPELRSLAERCQQALDADSFYPVHPDGLHLTLDRIVYDGQSSPEQLESVERAARSAGRYQKPFTVTVERLADLRGALGFAVVPAEPVRALRDTLRMATRAVFPDAPVKDSLSEPHITIAYPLGGDLSAEAAAIAARTNPTIERVAVAVTEAVMVALERHDHSYSWKITARIPLTTSTVH</sequence>
<dbReference type="Gene3D" id="3.90.1140.10">
    <property type="entry name" value="Cyclic phosphodiesterase"/>
    <property type="match status" value="1"/>
</dbReference>
<dbReference type="RefSeq" id="WP_396947742.1">
    <property type="nucleotide sequence ID" value="NZ_JBIRXV010000002.1"/>
</dbReference>
<proteinExistence type="predicted"/>
<evidence type="ECO:0000313" key="2">
    <source>
        <dbReference type="Proteomes" id="UP001611450"/>
    </source>
</evidence>
<comment type="caution">
    <text evidence="1">The sequence shown here is derived from an EMBL/GenBank/DDBJ whole genome shotgun (WGS) entry which is preliminary data.</text>
</comment>